<keyword evidence="2" id="KW-1133">Transmembrane helix</keyword>
<keyword evidence="2" id="KW-0472">Membrane</keyword>
<sequence length="191" mass="21537">MDENISRGEQERLNRLKAMRSRRIKTALVWFMIVTVIAGAVYALVVWSKSMSKNKPGEAVPEMASRDHIPPESPRPEYNTNPPTSGNHYAQPANWGIYAEALPDEQLVHNLEHGGIWISYRDPGNVELVEQLKNIADDYSLKVIMTARPQNDSAIAVAAWGRLLKLENFDEPQIRGFIGAFINRGPEQVPY</sequence>
<dbReference type="InterPro" id="IPR021454">
    <property type="entry name" value="DUF3105"/>
</dbReference>
<evidence type="ECO:0000256" key="1">
    <source>
        <dbReference type="SAM" id="MobiDB-lite"/>
    </source>
</evidence>
<protein>
    <recommendedName>
        <fullName evidence="5">DUF3105 domain-containing protein</fullName>
    </recommendedName>
</protein>
<name>A0A1F5NN20_9BACT</name>
<proteinExistence type="predicted"/>
<evidence type="ECO:0008006" key="5">
    <source>
        <dbReference type="Google" id="ProtNLM"/>
    </source>
</evidence>
<gene>
    <name evidence="3" type="ORF">A2751_00655</name>
</gene>
<dbReference type="AlphaFoldDB" id="A0A1F5NN20"/>
<keyword evidence="2" id="KW-0812">Transmembrane</keyword>
<accession>A0A1F5NN20</accession>
<dbReference type="Pfam" id="PF11303">
    <property type="entry name" value="DUF3105"/>
    <property type="match status" value="1"/>
</dbReference>
<dbReference type="GO" id="GO:0005737">
    <property type="term" value="C:cytoplasm"/>
    <property type="evidence" value="ECO:0007669"/>
    <property type="project" value="TreeGrafter"/>
</dbReference>
<dbReference type="STRING" id="1817824.A2751_00655"/>
<reference evidence="3 4" key="1">
    <citation type="journal article" date="2016" name="Nat. Commun.">
        <title>Thousands of microbial genomes shed light on interconnected biogeochemical processes in an aquifer system.</title>
        <authorList>
            <person name="Anantharaman K."/>
            <person name="Brown C.T."/>
            <person name="Hug L.A."/>
            <person name="Sharon I."/>
            <person name="Castelle C.J."/>
            <person name="Probst A.J."/>
            <person name="Thomas B.C."/>
            <person name="Singh A."/>
            <person name="Wilkins M.J."/>
            <person name="Karaoz U."/>
            <person name="Brodie E.L."/>
            <person name="Williams K.H."/>
            <person name="Hubbard S.S."/>
            <person name="Banfield J.F."/>
        </authorList>
    </citation>
    <scope>NUCLEOTIDE SEQUENCE [LARGE SCALE GENOMIC DNA]</scope>
</reference>
<evidence type="ECO:0000256" key="2">
    <source>
        <dbReference type="SAM" id="Phobius"/>
    </source>
</evidence>
<comment type="caution">
    <text evidence="3">The sequence shown here is derived from an EMBL/GenBank/DDBJ whole genome shotgun (WGS) entry which is preliminary data.</text>
</comment>
<evidence type="ECO:0000313" key="3">
    <source>
        <dbReference type="EMBL" id="OGE78963.1"/>
    </source>
</evidence>
<organism evidence="3 4">
    <name type="scientific">Candidatus Doudnabacteria bacterium RIFCSPHIGHO2_01_FULL_46_14</name>
    <dbReference type="NCBI Taxonomy" id="1817824"/>
    <lineage>
        <taxon>Bacteria</taxon>
        <taxon>Candidatus Doudnaibacteriota</taxon>
    </lineage>
</organism>
<feature type="region of interest" description="Disordered" evidence="1">
    <location>
        <begin position="55"/>
        <end position="86"/>
    </location>
</feature>
<dbReference type="PANTHER" id="PTHR34179">
    <property type="entry name" value="TUMOR PROTEIN P53-INDUCIBLE PROTEIN 13"/>
    <property type="match status" value="1"/>
</dbReference>
<evidence type="ECO:0000313" key="4">
    <source>
        <dbReference type="Proteomes" id="UP000176864"/>
    </source>
</evidence>
<feature type="transmembrane region" description="Helical" evidence="2">
    <location>
        <begin position="27"/>
        <end position="47"/>
    </location>
</feature>
<dbReference type="EMBL" id="MFEK01000010">
    <property type="protein sequence ID" value="OGE78963.1"/>
    <property type="molecule type" value="Genomic_DNA"/>
</dbReference>
<dbReference type="Proteomes" id="UP000176864">
    <property type="component" value="Unassembled WGS sequence"/>
</dbReference>
<dbReference type="PANTHER" id="PTHR34179:SF1">
    <property type="entry name" value="TUMOR PROTEIN P53-INDUCIBLE PROTEIN 13"/>
    <property type="match status" value="1"/>
</dbReference>